<dbReference type="InterPro" id="IPR050263">
    <property type="entry name" value="Bact_Fimbrial_Adh_Pro"/>
</dbReference>
<dbReference type="PANTHER" id="PTHR33420:SF26">
    <property type="entry name" value="FIMBRIAL SUBUNIT"/>
    <property type="match status" value="1"/>
</dbReference>
<dbReference type="Gene3D" id="2.60.40.1090">
    <property type="entry name" value="Fimbrial-type adhesion domain"/>
    <property type="match status" value="1"/>
</dbReference>
<dbReference type="GO" id="GO:0043709">
    <property type="term" value="P:cell adhesion involved in single-species biofilm formation"/>
    <property type="evidence" value="ECO:0007669"/>
    <property type="project" value="TreeGrafter"/>
</dbReference>
<evidence type="ECO:0000259" key="2">
    <source>
        <dbReference type="Pfam" id="PF00419"/>
    </source>
</evidence>
<dbReference type="InterPro" id="IPR008966">
    <property type="entry name" value="Adhesion_dom_sf"/>
</dbReference>
<accession>A0AAU6U6P5</accession>
<reference evidence="3" key="1">
    <citation type="submission" date="2022-03" db="EMBL/GenBank/DDBJ databases">
        <title>Sea Food Isolates.</title>
        <authorList>
            <person name="Li c."/>
        </authorList>
    </citation>
    <scope>NUCLEOTIDE SEQUENCE</scope>
    <source>
        <strain evidence="3">19CA06SA08-2</strain>
    </source>
</reference>
<keyword evidence="1" id="KW-0732">Signal</keyword>
<dbReference type="SUPFAM" id="SSF49401">
    <property type="entry name" value="Bacterial adhesins"/>
    <property type="match status" value="1"/>
</dbReference>
<dbReference type="AlphaFoldDB" id="A0AAU6U6P5"/>
<name>A0AAU6U6P5_UNCXX</name>
<dbReference type="PANTHER" id="PTHR33420">
    <property type="entry name" value="FIMBRIAL SUBUNIT ELFA-RELATED"/>
    <property type="match status" value="1"/>
</dbReference>
<dbReference type="Pfam" id="PF00419">
    <property type="entry name" value="Fimbrial"/>
    <property type="match status" value="1"/>
</dbReference>
<feature type="signal peptide" evidence="1">
    <location>
        <begin position="1"/>
        <end position="19"/>
    </location>
</feature>
<protein>
    <submittedName>
        <fullName evidence="3">Fimbrial protein</fullName>
    </submittedName>
</protein>
<evidence type="ECO:0000256" key="1">
    <source>
        <dbReference type="SAM" id="SignalP"/>
    </source>
</evidence>
<evidence type="ECO:0000313" key="3">
    <source>
        <dbReference type="EMBL" id="XAG69920.1"/>
    </source>
</evidence>
<dbReference type="EMBL" id="CP095353">
    <property type="protein sequence ID" value="XAG69920.1"/>
    <property type="molecule type" value="Genomic_DNA"/>
</dbReference>
<proteinExistence type="predicted"/>
<gene>
    <name evidence="3" type="ORF">MRM75_02670</name>
</gene>
<dbReference type="InterPro" id="IPR000259">
    <property type="entry name" value="Adhesion_dom_fimbrial"/>
</dbReference>
<dbReference type="GO" id="GO:0009289">
    <property type="term" value="C:pilus"/>
    <property type="evidence" value="ECO:0007669"/>
    <property type="project" value="InterPro"/>
</dbReference>
<sequence>MLRSVFCSGFLLFAGTALANGYVIPDGDHEYRVDLGKEDIENKPGYKTRAFEWNLGGQYAGTVTCPDRSIPSSPVYYKAVMSNGLPQVGDGFVKLNDFLDMKVEIWIAGWKKKYVAAPFPNESNDYPNHSCTQGRETRITNFESGSKGRVTFRVRKQIINGVQISDRQVVEMFGRLGATSSDFNNIAMSRIVINSTILYVPEKCVINGGQTIEVEFGDLPGTGLDGSNYEKTLPLTFRCEGGAFEGDALKINLGISGKPTSFSQDYLRTTKDGYQGGQVINNLGIKFKQLDGSALRLNEFYPVTMQGNIGDWGFIAAPISPVGADIAAGDFYATATIVAEFQ</sequence>
<feature type="chain" id="PRO_5043582433" evidence="1">
    <location>
        <begin position="20"/>
        <end position="342"/>
    </location>
</feature>
<organism evidence="3">
    <name type="scientific">bacterium 19CA06SA08-2</name>
    <dbReference type="NCBI Taxonomy" id="2920658"/>
    <lineage>
        <taxon>Bacteria</taxon>
    </lineage>
</organism>
<feature type="domain" description="Fimbrial-type adhesion" evidence="2">
    <location>
        <begin position="192"/>
        <end position="342"/>
    </location>
</feature>
<dbReference type="InterPro" id="IPR036937">
    <property type="entry name" value="Adhesion_dom_fimbrial_sf"/>
</dbReference>